<sequence>MDALLRDPEYWRSLMAAYLAAAYAHAAVSAGRGGAIGYCLGGQCLLEQVRAGHALQAVVSFHGLLHSRPRHSTEDRRLTPQEYEREVKLAPNSYSTRCKVLIEHGDLDDRPGRDAQSIADWKVEMDAHGIDWRFHRHAQARHGFALPPGMISEEYSEVADRRSTLAMLSLFAEVWPDCPQFPVEANACGTRLGQGVATTRARL</sequence>
<proteinExistence type="predicted"/>
<feature type="domain" description="Dienelactone hydrolase" evidence="1">
    <location>
        <begin position="20"/>
        <end position="173"/>
    </location>
</feature>
<accession>A0A7S1RPQ9</accession>
<dbReference type="PANTHER" id="PTHR22946:SF0">
    <property type="entry name" value="DIENELACTONE HYDROLASE DOMAIN-CONTAINING PROTEIN"/>
    <property type="match status" value="1"/>
</dbReference>
<dbReference type="AlphaFoldDB" id="A0A7S1RPQ9"/>
<dbReference type="InterPro" id="IPR029058">
    <property type="entry name" value="AB_hydrolase_fold"/>
</dbReference>
<protein>
    <recommendedName>
        <fullName evidence="1">Dienelactone hydrolase domain-containing protein</fullName>
    </recommendedName>
</protein>
<evidence type="ECO:0000313" key="2">
    <source>
        <dbReference type="EMBL" id="CAD9172184.1"/>
    </source>
</evidence>
<dbReference type="Gene3D" id="3.40.50.1820">
    <property type="entry name" value="alpha/beta hydrolase"/>
    <property type="match status" value="1"/>
</dbReference>
<reference evidence="2" key="1">
    <citation type="submission" date="2021-01" db="EMBL/GenBank/DDBJ databases">
        <authorList>
            <person name="Corre E."/>
            <person name="Pelletier E."/>
            <person name="Niang G."/>
            <person name="Scheremetjew M."/>
            <person name="Finn R."/>
            <person name="Kale V."/>
            <person name="Holt S."/>
            <person name="Cochrane G."/>
            <person name="Meng A."/>
            <person name="Brown T."/>
            <person name="Cohen L."/>
        </authorList>
    </citation>
    <scope>NUCLEOTIDE SEQUENCE</scope>
    <source>
        <strain evidence="2">OF101</strain>
    </source>
</reference>
<dbReference type="GO" id="GO:0016787">
    <property type="term" value="F:hydrolase activity"/>
    <property type="evidence" value="ECO:0007669"/>
    <property type="project" value="InterPro"/>
</dbReference>
<name>A0A7S1RPQ9_ALECA</name>
<organism evidence="2">
    <name type="scientific">Alexandrium catenella</name>
    <name type="common">Red tide dinoflagellate</name>
    <name type="synonym">Gonyaulax catenella</name>
    <dbReference type="NCBI Taxonomy" id="2925"/>
    <lineage>
        <taxon>Eukaryota</taxon>
        <taxon>Sar</taxon>
        <taxon>Alveolata</taxon>
        <taxon>Dinophyceae</taxon>
        <taxon>Gonyaulacales</taxon>
        <taxon>Pyrocystaceae</taxon>
        <taxon>Alexandrium</taxon>
    </lineage>
</organism>
<dbReference type="EMBL" id="HBGE01082034">
    <property type="protein sequence ID" value="CAD9172184.1"/>
    <property type="molecule type" value="Transcribed_RNA"/>
</dbReference>
<dbReference type="InterPro" id="IPR002925">
    <property type="entry name" value="Dienelactn_hydro"/>
</dbReference>
<dbReference type="InterPro" id="IPR050261">
    <property type="entry name" value="FrsA_esterase"/>
</dbReference>
<dbReference type="SUPFAM" id="SSF53474">
    <property type="entry name" value="alpha/beta-Hydrolases"/>
    <property type="match status" value="1"/>
</dbReference>
<dbReference type="PANTHER" id="PTHR22946">
    <property type="entry name" value="DIENELACTONE HYDROLASE DOMAIN-CONTAINING PROTEIN-RELATED"/>
    <property type="match status" value="1"/>
</dbReference>
<gene>
    <name evidence="2" type="ORF">ACAT0790_LOCUS48953</name>
</gene>
<dbReference type="Pfam" id="PF01738">
    <property type="entry name" value="DLH"/>
    <property type="match status" value="1"/>
</dbReference>
<evidence type="ECO:0000259" key="1">
    <source>
        <dbReference type="Pfam" id="PF01738"/>
    </source>
</evidence>